<dbReference type="EMBL" id="CAJJDN010000199">
    <property type="protein sequence ID" value="CAD8128861.1"/>
    <property type="molecule type" value="Genomic_DNA"/>
</dbReference>
<organism evidence="2 3">
    <name type="scientific">Paramecium sonneborni</name>
    <dbReference type="NCBI Taxonomy" id="65129"/>
    <lineage>
        <taxon>Eukaryota</taxon>
        <taxon>Sar</taxon>
        <taxon>Alveolata</taxon>
        <taxon>Ciliophora</taxon>
        <taxon>Intramacronucleata</taxon>
        <taxon>Oligohymenophorea</taxon>
        <taxon>Peniculida</taxon>
        <taxon>Parameciidae</taxon>
        <taxon>Paramecium</taxon>
    </lineage>
</organism>
<feature type="compositionally biased region" description="Basic residues" evidence="1">
    <location>
        <begin position="56"/>
        <end position="68"/>
    </location>
</feature>
<evidence type="ECO:0000313" key="3">
    <source>
        <dbReference type="Proteomes" id="UP000692954"/>
    </source>
</evidence>
<dbReference type="Proteomes" id="UP000692954">
    <property type="component" value="Unassembled WGS sequence"/>
</dbReference>
<accession>A0A8S1RJW1</accession>
<keyword evidence="3" id="KW-1185">Reference proteome</keyword>
<gene>
    <name evidence="2" type="ORF">PSON_ATCC_30995.1.T1990005</name>
</gene>
<sequence>MMNPANIMGDNNNKFYVVQQLKKKNNNKKQQLCLDYFYIRCGRMGQKNQQNNFQKMKNKKKSKVRQKSVKGEYRFGKVLQLRGSKSIREIGKTRRKVE</sequence>
<comment type="caution">
    <text evidence="2">The sequence shown here is derived from an EMBL/GenBank/DDBJ whole genome shotgun (WGS) entry which is preliminary data.</text>
</comment>
<evidence type="ECO:0000313" key="2">
    <source>
        <dbReference type="EMBL" id="CAD8128861.1"/>
    </source>
</evidence>
<proteinExistence type="predicted"/>
<name>A0A8S1RJW1_9CILI</name>
<dbReference type="AlphaFoldDB" id="A0A8S1RJW1"/>
<evidence type="ECO:0000256" key="1">
    <source>
        <dbReference type="SAM" id="MobiDB-lite"/>
    </source>
</evidence>
<feature type="region of interest" description="Disordered" evidence="1">
    <location>
        <begin position="50"/>
        <end position="69"/>
    </location>
</feature>
<protein>
    <submittedName>
        <fullName evidence="2">Uncharacterized protein</fullName>
    </submittedName>
</protein>
<reference evidence="2" key="1">
    <citation type="submission" date="2021-01" db="EMBL/GenBank/DDBJ databases">
        <authorList>
            <consortium name="Genoscope - CEA"/>
            <person name="William W."/>
        </authorList>
    </citation>
    <scope>NUCLEOTIDE SEQUENCE</scope>
</reference>